<keyword evidence="3" id="KW-0648">Protein biosynthesis</keyword>
<evidence type="ECO:0000259" key="1">
    <source>
        <dbReference type="Pfam" id="PF09106"/>
    </source>
</evidence>
<protein>
    <submittedName>
        <fullName evidence="3">Selenocysteine-specific translation elongation factor</fullName>
    </submittedName>
</protein>
<dbReference type="Gene3D" id="1.10.10.10">
    <property type="entry name" value="Winged helix-like DNA-binding domain superfamily/Winged helix DNA-binding domain"/>
    <property type="match status" value="1"/>
</dbReference>
<accession>A0A3E2BQP1</accession>
<name>A0A3E2BQP1_9BACT</name>
<keyword evidence="3" id="KW-0251">Elongation factor</keyword>
<dbReference type="Pfam" id="PF09106">
    <property type="entry name" value="WHD_2nd_SelB"/>
    <property type="match status" value="1"/>
</dbReference>
<dbReference type="AlphaFoldDB" id="A0A3E2BQP1"/>
<proteinExistence type="predicted"/>
<dbReference type="GO" id="GO:0003746">
    <property type="term" value="F:translation elongation factor activity"/>
    <property type="evidence" value="ECO:0007669"/>
    <property type="project" value="UniProtKB-KW"/>
</dbReference>
<dbReference type="GO" id="GO:0001514">
    <property type="term" value="P:selenocysteine incorporation"/>
    <property type="evidence" value="ECO:0007669"/>
    <property type="project" value="InterPro"/>
</dbReference>
<dbReference type="Pfam" id="PF09107">
    <property type="entry name" value="WHD_3rd_SelB"/>
    <property type="match status" value="1"/>
</dbReference>
<organism evidence="3 4">
    <name type="scientific">Candidatus Saccharicenans subterraneus</name>
    <dbReference type="NCBI Taxonomy" id="2508984"/>
    <lineage>
        <taxon>Bacteria</taxon>
        <taxon>Candidatus Aminicenantota</taxon>
        <taxon>Candidatus Aminicenantia</taxon>
        <taxon>Candidatus Aminicenantales</taxon>
        <taxon>Candidatus Saccharicenantaceae</taxon>
        <taxon>Candidatus Saccharicenans</taxon>
    </lineage>
</organism>
<evidence type="ECO:0000313" key="3">
    <source>
        <dbReference type="EMBL" id="RFT16952.1"/>
    </source>
</evidence>
<dbReference type="GO" id="GO:0003723">
    <property type="term" value="F:RNA binding"/>
    <property type="evidence" value="ECO:0007669"/>
    <property type="project" value="InterPro"/>
</dbReference>
<dbReference type="InterPro" id="IPR036390">
    <property type="entry name" value="WH_DNA-bd_sf"/>
</dbReference>
<dbReference type="Gene3D" id="1.10.10.2770">
    <property type="match status" value="1"/>
</dbReference>
<comment type="caution">
    <text evidence="3">The sequence shown here is derived from an EMBL/GenBank/DDBJ whole genome shotgun (WGS) entry which is preliminary data.</text>
</comment>
<evidence type="ECO:0000313" key="4">
    <source>
        <dbReference type="Proteomes" id="UP000257323"/>
    </source>
</evidence>
<feature type="domain" description="Elongation factor SelB fourth winged-helix" evidence="2">
    <location>
        <begin position="321"/>
        <end position="362"/>
    </location>
</feature>
<dbReference type="InterPro" id="IPR015191">
    <property type="entry name" value="SelB_WHD4"/>
</dbReference>
<dbReference type="Proteomes" id="UP000257323">
    <property type="component" value="Unassembled WGS sequence"/>
</dbReference>
<dbReference type="InterPro" id="IPR015190">
    <property type="entry name" value="Elong_fac_SelB-wing-hlx_typ-2"/>
</dbReference>
<feature type="domain" description="Translation elongation factor SelB winged helix type 2" evidence="1">
    <location>
        <begin position="183"/>
        <end position="234"/>
    </location>
</feature>
<dbReference type="InterPro" id="IPR036388">
    <property type="entry name" value="WH-like_DNA-bd_sf"/>
</dbReference>
<evidence type="ECO:0000259" key="2">
    <source>
        <dbReference type="Pfam" id="PF09107"/>
    </source>
</evidence>
<gene>
    <name evidence="3" type="ORF">OP8BY_0894</name>
</gene>
<dbReference type="SUPFAM" id="SSF46785">
    <property type="entry name" value="Winged helix' DNA-binding domain"/>
    <property type="match status" value="2"/>
</dbReference>
<sequence>MKLEQTSFYAAPEGAPIRPSQELSGRLILQGRKYPASARIMSASSSRTGQPYLLITSRLPDPPAWNDRIKFQPTGSSEPINLKVICPEAGRLKKAKDEKLAAWLDRLAGSEEEMLLALTDEAGVRGLRQEDLAAFCRLTPAELRRLAMNLEKEGQVYILEFSPLFLLSQRSFNFLLGKIAGYVESYHQKRPAETGVPLKKIKERFGLPRPILLLALNRLARDGKVVLEGELVALSSFQTRLSGEETAILRDIENLLLQEKFSSSSFDQLVKKFRLHPSRLTALLDLLLRQKKIVKSQEGFLLHADWLENLKQQLALMKARGQKELSVGDFKKLTGLTRKYAIPLLEFLDELGLTRRVGNRRLIL</sequence>
<reference evidence="3 4" key="1">
    <citation type="submission" date="2018-08" db="EMBL/GenBank/DDBJ databases">
        <title>Genome analysis of the thermophilic bacterium of the candidate phylum Aminicenantes from deep subsurface aquifer revealed its physiology and ecological role.</title>
        <authorList>
            <person name="Kadnikov V.V."/>
            <person name="Mardanov A.V."/>
            <person name="Beletsky A.V."/>
            <person name="Karnachuk O.V."/>
            <person name="Ravin N.V."/>
        </authorList>
    </citation>
    <scope>NUCLEOTIDE SEQUENCE [LARGE SCALE GENOMIC DNA]</scope>
    <source>
        <strain evidence="3">BY38</strain>
    </source>
</reference>
<dbReference type="GO" id="GO:0005525">
    <property type="term" value="F:GTP binding"/>
    <property type="evidence" value="ECO:0007669"/>
    <property type="project" value="InterPro"/>
</dbReference>
<dbReference type="GO" id="GO:0005737">
    <property type="term" value="C:cytoplasm"/>
    <property type="evidence" value="ECO:0007669"/>
    <property type="project" value="InterPro"/>
</dbReference>
<dbReference type="EMBL" id="QUAH01000001">
    <property type="protein sequence ID" value="RFT16952.1"/>
    <property type="molecule type" value="Genomic_DNA"/>
</dbReference>